<feature type="transmembrane region" description="Helical" evidence="1">
    <location>
        <begin position="417"/>
        <end position="436"/>
    </location>
</feature>
<evidence type="ECO:0000313" key="2">
    <source>
        <dbReference type="EMBL" id="EMS72377.1"/>
    </source>
</evidence>
<dbReference type="eggNOG" id="COG0318">
    <property type="taxonomic scope" value="Bacteria"/>
</dbReference>
<gene>
    <name evidence="2" type="ORF">CTER_1813</name>
</gene>
<proteinExistence type="predicted"/>
<dbReference type="STRING" id="1195236.CTER_1813"/>
<dbReference type="Gene3D" id="3.40.50.880">
    <property type="match status" value="1"/>
</dbReference>
<dbReference type="PATRIC" id="fig|1195236.3.peg.2135"/>
<protein>
    <submittedName>
        <fullName evidence="2">Uncharacterized protein</fullName>
    </submittedName>
</protein>
<keyword evidence="3" id="KW-1185">Reference proteome</keyword>
<accession>S0FKK7</accession>
<dbReference type="AlphaFoldDB" id="S0FKK7"/>
<evidence type="ECO:0000256" key="1">
    <source>
        <dbReference type="SAM" id="Phobius"/>
    </source>
</evidence>
<keyword evidence="1" id="KW-0812">Transmembrane</keyword>
<name>S0FKK7_RUMCE</name>
<dbReference type="SUPFAM" id="SSF52317">
    <property type="entry name" value="Class I glutamine amidotransferase-like"/>
    <property type="match status" value="1"/>
</dbReference>
<dbReference type="EMBL" id="AORV01000028">
    <property type="protein sequence ID" value="EMS72377.1"/>
    <property type="molecule type" value="Genomic_DNA"/>
</dbReference>
<dbReference type="Proteomes" id="UP000014155">
    <property type="component" value="Unassembled WGS sequence"/>
</dbReference>
<keyword evidence="1" id="KW-0472">Membrane</keyword>
<evidence type="ECO:0000313" key="3">
    <source>
        <dbReference type="Proteomes" id="UP000014155"/>
    </source>
</evidence>
<organism evidence="2 3">
    <name type="scientific">Ruminiclostridium cellobioparum subsp. termitidis CT1112</name>
    <dbReference type="NCBI Taxonomy" id="1195236"/>
    <lineage>
        <taxon>Bacteria</taxon>
        <taxon>Bacillati</taxon>
        <taxon>Bacillota</taxon>
        <taxon>Clostridia</taxon>
        <taxon>Eubacteriales</taxon>
        <taxon>Oscillospiraceae</taxon>
        <taxon>Ruminiclostridium</taxon>
    </lineage>
</organism>
<keyword evidence="1" id="KW-1133">Transmembrane helix</keyword>
<dbReference type="InterPro" id="IPR029062">
    <property type="entry name" value="Class_I_gatase-like"/>
</dbReference>
<reference evidence="2 3" key="1">
    <citation type="journal article" date="2013" name="Genome Announc.">
        <title>Draft Genome Sequence of the Cellulolytic, Mesophilic, Anaerobic Bacterium Clostridium termitidis Strain CT1112 (DSM 5398).</title>
        <authorList>
            <person name="Lal S."/>
            <person name="Ramachandran U."/>
            <person name="Zhang X."/>
            <person name="Munir R."/>
            <person name="Sparling R."/>
            <person name="Levin D.B."/>
        </authorList>
    </citation>
    <scope>NUCLEOTIDE SEQUENCE [LARGE SCALE GENOMIC DNA]</scope>
    <source>
        <strain evidence="2 3">CT1112</strain>
    </source>
</reference>
<comment type="caution">
    <text evidence="2">The sequence shown here is derived from an EMBL/GenBank/DDBJ whole genome shotgun (WGS) entry which is preliminary data.</text>
</comment>
<feature type="transmembrane region" description="Helical" evidence="1">
    <location>
        <begin position="25"/>
        <end position="44"/>
    </location>
</feature>
<feature type="transmembrane region" description="Helical" evidence="1">
    <location>
        <begin position="391"/>
        <end position="410"/>
    </location>
</feature>
<sequence length="815" mass="89830">MPCGIIGKINKYVTKAESETQMKKIVRVLMVAVIFFSTFLGVGAEKAAQNNGMIDVKINVGFNDVYKIGYSTPINVNIKNNFRDINGEVEIRVPSSPGKYMSYVKPVSLQKGAEKNITINVPIGNDSRTKYAVNIYDGGERIFEDTITTVASNNVTTFIGILSDDFDSLSYINSVPASAGISLVTKTIKLDEKNFPEDIFTLNAFNVLVINDFDTSRFSKTQYEIIKQWVRNGGTLIIGTGSKYNKTLSVFKDDFIEGSQGNVQEIATSKIYELATNGDNRNETKLEVLPLNIKDSTIVLEDRNVSLVQAHGKGRGVVGILAFDLGKAPFANWNNNTAFMVKVLELVNPGLTGTNANSGNNNINSFRNNTYALQEAVNQFSEMAAPKTSSYYLILLVYVLVVAPISYFILKKLDKRELMWLTVPVMAIIFGVIIYVTGSGTRLSQITTNIVSFINLDKNGNASADTYAGILNTNKSRVKISGQNGERLLPVNNNYYSDQTFEKEALEATIYAGENGRIEYKNSSLLDTKILQIQENSLDIGKIETNLKLKNGKITGTIKNSTGLELADCLLVMPDGYYKIDSLKSGAVVNLDTITPGRHEGNFHVMIGEVFFSRSYPNTSAAGTDRKRNLDLRQEGNILQRMSDYGNGQINGITFIGFSKTQIHKPLLVNSAAAKKNERNLLFMPVDVKFTDEGKVEYPLGFVPFEVINTSNLNYDMASGRFYGSGSAELIYKLDRDMLVEEFGINTSGLQTKSLGAGYSIYNINKETYEAVTDKVVEGESLKDYLAPGNTLKMKVEVTDGEIGVPQMSAKGRSK</sequence>